<comment type="subcellular location">
    <subcellularLocation>
        <location evidence="1 11">Cell outer membrane</location>
        <topology evidence="1 11">Multi-pass membrane protein</topology>
    </subcellularLocation>
</comment>
<keyword evidence="8 11" id="KW-0472">Membrane</keyword>
<dbReference type="PROSITE" id="PS01156">
    <property type="entry name" value="TONB_DEPENDENT_REC_2"/>
    <property type="match status" value="1"/>
</dbReference>
<dbReference type="InterPro" id="IPR039426">
    <property type="entry name" value="TonB-dep_rcpt-like"/>
</dbReference>
<proteinExistence type="inferred from homology"/>
<dbReference type="Proteomes" id="UP000179786">
    <property type="component" value="Unassembled WGS sequence"/>
</dbReference>
<dbReference type="InterPro" id="IPR000531">
    <property type="entry name" value="Beta-barrel_TonB"/>
</dbReference>
<accession>A0A1S1MY35</accession>
<evidence type="ECO:0000256" key="6">
    <source>
        <dbReference type="ARBA" id="ARBA00022729"/>
    </source>
</evidence>
<keyword evidence="10 11" id="KW-0998">Cell outer membrane</keyword>
<keyword evidence="17" id="KW-1185">Reference proteome</keyword>
<comment type="caution">
    <text evidence="16">The sequence shown here is derived from an EMBL/GenBank/DDBJ whole genome shotgun (WGS) entry which is preliminary data.</text>
</comment>
<evidence type="ECO:0000313" key="17">
    <source>
        <dbReference type="Proteomes" id="UP000179786"/>
    </source>
</evidence>
<evidence type="ECO:0000259" key="14">
    <source>
        <dbReference type="Pfam" id="PF00593"/>
    </source>
</evidence>
<dbReference type="STRING" id="1859457.BET10_04060"/>
<keyword evidence="4 11" id="KW-1134">Transmembrane beta strand</keyword>
<dbReference type="InterPro" id="IPR036942">
    <property type="entry name" value="Beta-barrel_TonB_sf"/>
</dbReference>
<gene>
    <name evidence="16" type="ORF">BET10_04060</name>
</gene>
<keyword evidence="6" id="KW-0732">Signal</keyword>
<dbReference type="InterPro" id="IPR012910">
    <property type="entry name" value="Plug_dom"/>
</dbReference>
<evidence type="ECO:0000256" key="3">
    <source>
        <dbReference type="ARBA" id="ARBA00022448"/>
    </source>
</evidence>
<dbReference type="GO" id="GO:0044718">
    <property type="term" value="P:siderophore transmembrane transport"/>
    <property type="evidence" value="ECO:0007669"/>
    <property type="project" value="TreeGrafter"/>
</dbReference>
<feature type="short sequence motif" description="TonB C-terminal box" evidence="12">
    <location>
        <begin position="666"/>
        <end position="683"/>
    </location>
</feature>
<evidence type="ECO:0008006" key="18">
    <source>
        <dbReference type="Google" id="ProtNLM"/>
    </source>
</evidence>
<sequence length="683" mass="77014">MFAIDVSVNIKLMQKKRDEMQVSHVRLEVVTFITFLCKLAAIVKRAMERMNALKAQCIVVMDLRFLLISLPCLPLFASAKMVEERIEVIEQIPPYQRSLSKVLPQQKVLDETRFSADGLATLLQQSPLVSLNGQGGLFQTINIRGFARWRIQMLVEGVPIYTERRAGTSVEFVPPSFVEQAHITQGAASTQLGSGAIGGGIDLSLAFANQPAIEYRQGYLADYREVQVEGLADNHNMSWMLNHRHANNSRDGDGGTILDGFEQHNMLIRHRADSGHVRESLLLYSSANNIAKASADEVTKRSTIYPSNDHILAKLQLDWLNMSVYLHDSKLQTVVKRPTKRVNMVANDSLDMGVQLNEEFRHHDYLFNWRAGIDARTGVKASERETAHASDLTFEQLVLDAQQFEAYLATEFSNELRYGSLAGGVRMAQQRQRDTRSKHTSQDTNLSAFIGYIHQLNDHWQWAGYLSQAYRVPSLTERYFHGSTPRGTVMGATDLATEKSFNTETSLSFQGDALEMSIGVFQQNIDDYIERLRIAEDLLAYRNVSSAIVHGVNYQGQYEFDHIDLHWTLSFSGQWLDGENQQGMRIADISPAQHRIAISAYGKYGQGFIALTHRQSSEESAEGELPRDAVSILDAGYDYQVHDNLTLALHVTNLTNRLYVTSRDDLAPFAKGRDIHLTMRMTF</sequence>
<comment type="similarity">
    <text evidence="2">Belongs to the TonB-dependent receptor family. Hemoglobin/haptoglobin binding protein subfamily.</text>
</comment>
<organism evidence="16 17">
    <name type="scientific">Pseudoalteromonas amylolytica</name>
    <dbReference type="NCBI Taxonomy" id="1859457"/>
    <lineage>
        <taxon>Bacteria</taxon>
        <taxon>Pseudomonadati</taxon>
        <taxon>Pseudomonadota</taxon>
        <taxon>Gammaproteobacteria</taxon>
        <taxon>Alteromonadales</taxon>
        <taxon>Pseudoalteromonadaceae</taxon>
        <taxon>Pseudoalteromonas</taxon>
    </lineage>
</organism>
<dbReference type="GO" id="GO:0009279">
    <property type="term" value="C:cell outer membrane"/>
    <property type="evidence" value="ECO:0007669"/>
    <property type="project" value="UniProtKB-SubCell"/>
</dbReference>
<keyword evidence="3 11" id="KW-0813">Transport</keyword>
<dbReference type="PROSITE" id="PS52016">
    <property type="entry name" value="TONB_DEPENDENT_REC_3"/>
    <property type="match status" value="1"/>
</dbReference>
<evidence type="ECO:0000256" key="12">
    <source>
        <dbReference type="PROSITE-ProRule" id="PRU10144"/>
    </source>
</evidence>
<dbReference type="InterPro" id="IPR010917">
    <property type="entry name" value="TonB_rcpt_CS"/>
</dbReference>
<evidence type="ECO:0000256" key="9">
    <source>
        <dbReference type="ARBA" id="ARBA00023170"/>
    </source>
</evidence>
<evidence type="ECO:0000256" key="11">
    <source>
        <dbReference type="PROSITE-ProRule" id="PRU01360"/>
    </source>
</evidence>
<feature type="domain" description="TonB-dependent receptor-like beta-barrel" evidence="14">
    <location>
        <begin position="363"/>
        <end position="654"/>
    </location>
</feature>
<keyword evidence="9" id="KW-0675">Receptor</keyword>
<evidence type="ECO:0000256" key="4">
    <source>
        <dbReference type="ARBA" id="ARBA00022452"/>
    </source>
</evidence>
<evidence type="ECO:0000256" key="10">
    <source>
        <dbReference type="ARBA" id="ARBA00023237"/>
    </source>
</evidence>
<evidence type="ECO:0000256" key="13">
    <source>
        <dbReference type="RuleBase" id="RU003357"/>
    </source>
</evidence>
<protein>
    <recommendedName>
        <fullName evidence="18">TonB-dependent receptor</fullName>
    </recommendedName>
</protein>
<evidence type="ECO:0000313" key="16">
    <source>
        <dbReference type="EMBL" id="OHU92642.1"/>
    </source>
</evidence>
<dbReference type="PANTHER" id="PTHR30069">
    <property type="entry name" value="TONB-DEPENDENT OUTER MEMBRANE RECEPTOR"/>
    <property type="match status" value="1"/>
</dbReference>
<feature type="domain" description="TonB-dependent receptor plug" evidence="15">
    <location>
        <begin position="115"/>
        <end position="199"/>
    </location>
</feature>
<dbReference type="AlphaFoldDB" id="A0A1S1MY35"/>
<dbReference type="SUPFAM" id="SSF56935">
    <property type="entry name" value="Porins"/>
    <property type="match status" value="1"/>
</dbReference>
<evidence type="ECO:0000256" key="2">
    <source>
        <dbReference type="ARBA" id="ARBA00008143"/>
    </source>
</evidence>
<dbReference type="GO" id="GO:0015344">
    <property type="term" value="F:siderophore uptake transmembrane transporter activity"/>
    <property type="evidence" value="ECO:0007669"/>
    <property type="project" value="TreeGrafter"/>
</dbReference>
<evidence type="ECO:0000256" key="1">
    <source>
        <dbReference type="ARBA" id="ARBA00004571"/>
    </source>
</evidence>
<keyword evidence="7 13" id="KW-0798">TonB box</keyword>
<dbReference type="Gene3D" id="2.40.170.20">
    <property type="entry name" value="TonB-dependent receptor, beta-barrel domain"/>
    <property type="match status" value="1"/>
</dbReference>
<dbReference type="PANTHER" id="PTHR30069:SF29">
    <property type="entry name" value="HEMOGLOBIN AND HEMOGLOBIN-HAPTOGLOBIN-BINDING PROTEIN 1-RELATED"/>
    <property type="match status" value="1"/>
</dbReference>
<dbReference type="InterPro" id="IPR037066">
    <property type="entry name" value="Plug_dom_sf"/>
</dbReference>
<evidence type="ECO:0000256" key="8">
    <source>
        <dbReference type="ARBA" id="ARBA00023136"/>
    </source>
</evidence>
<reference evidence="16 17" key="1">
    <citation type="submission" date="2016-09" db="EMBL/GenBank/DDBJ databases">
        <title>Pseudoalteromonas amylolytica sp. nov., isolated from the surface seawater.</title>
        <authorList>
            <person name="Wu Y.-H."/>
            <person name="Cheng H."/>
            <person name="Jin X.-B."/>
            <person name="Wang C.-S."/>
            <person name="Xu X.-W."/>
        </authorList>
    </citation>
    <scope>NUCLEOTIDE SEQUENCE [LARGE SCALE GENOMIC DNA]</scope>
    <source>
        <strain evidence="16 17">JW1</strain>
    </source>
</reference>
<name>A0A1S1MY35_9GAMM</name>
<evidence type="ECO:0000256" key="5">
    <source>
        <dbReference type="ARBA" id="ARBA00022692"/>
    </source>
</evidence>
<dbReference type="Pfam" id="PF07715">
    <property type="entry name" value="Plug"/>
    <property type="match status" value="1"/>
</dbReference>
<keyword evidence="5 11" id="KW-0812">Transmembrane</keyword>
<evidence type="ECO:0000259" key="15">
    <source>
        <dbReference type="Pfam" id="PF07715"/>
    </source>
</evidence>
<dbReference type="Gene3D" id="2.170.130.10">
    <property type="entry name" value="TonB-dependent receptor, plug domain"/>
    <property type="match status" value="1"/>
</dbReference>
<evidence type="ECO:0000256" key="7">
    <source>
        <dbReference type="ARBA" id="ARBA00023077"/>
    </source>
</evidence>
<dbReference type="EMBL" id="MKJU01000006">
    <property type="protein sequence ID" value="OHU92642.1"/>
    <property type="molecule type" value="Genomic_DNA"/>
</dbReference>
<dbReference type="Pfam" id="PF00593">
    <property type="entry name" value="TonB_dep_Rec_b-barrel"/>
    <property type="match status" value="1"/>
</dbReference>